<evidence type="ECO:0000313" key="18">
    <source>
        <dbReference type="Proteomes" id="UP000322225"/>
    </source>
</evidence>
<feature type="transmembrane region" description="Helical" evidence="15">
    <location>
        <begin position="76"/>
        <end position="97"/>
    </location>
</feature>
<accession>A0AAJ8LH64</accession>
<keyword evidence="8" id="KW-0479">Metal-binding</keyword>
<dbReference type="InterPro" id="IPR035437">
    <property type="entry name" value="SNase_OB-fold_sf"/>
</dbReference>
<dbReference type="EMBL" id="CP144055">
    <property type="protein sequence ID" value="WWD18436.1"/>
    <property type="molecule type" value="Genomic_DNA"/>
</dbReference>
<dbReference type="GO" id="GO:0004519">
    <property type="term" value="F:endonuclease activity"/>
    <property type="evidence" value="ECO:0007669"/>
    <property type="project" value="UniProtKB-KW"/>
</dbReference>
<dbReference type="FunFam" id="2.40.50.90:FF:000029">
    <property type="entry name" value="Probable endonuclease lcl3"/>
    <property type="match status" value="1"/>
</dbReference>
<keyword evidence="9" id="KW-0255">Endonuclease</keyword>
<keyword evidence="12 15" id="KW-1133">Transmembrane helix</keyword>
<keyword evidence="14 15" id="KW-0472">Membrane</keyword>
<evidence type="ECO:0000256" key="14">
    <source>
        <dbReference type="ARBA" id="ARBA00023136"/>
    </source>
</evidence>
<dbReference type="RefSeq" id="XP_031864166.2">
    <property type="nucleotide sequence ID" value="XM_032001276.2"/>
</dbReference>
<dbReference type="PANTHER" id="PTHR12302:SF3">
    <property type="entry name" value="SERINE_THREONINE-PROTEIN KINASE 31"/>
    <property type="match status" value="1"/>
</dbReference>
<name>A0AAJ8LH64_9TREE</name>
<keyword evidence="6 15" id="KW-0812">Transmembrane</keyword>
<dbReference type="SUPFAM" id="SSF50199">
    <property type="entry name" value="Staphylococcal nuclease"/>
    <property type="match status" value="1"/>
</dbReference>
<evidence type="ECO:0000256" key="1">
    <source>
        <dbReference type="ARBA" id="ARBA00004167"/>
    </source>
</evidence>
<organism evidence="17 18">
    <name type="scientific">Kwoniella shandongensis</name>
    <dbReference type="NCBI Taxonomy" id="1734106"/>
    <lineage>
        <taxon>Eukaryota</taxon>
        <taxon>Fungi</taxon>
        <taxon>Dikarya</taxon>
        <taxon>Basidiomycota</taxon>
        <taxon>Agaricomycotina</taxon>
        <taxon>Tremellomycetes</taxon>
        <taxon>Tremellales</taxon>
        <taxon>Cryptococcaceae</taxon>
        <taxon>Kwoniella</taxon>
    </lineage>
</organism>
<keyword evidence="18" id="KW-1185">Reference proteome</keyword>
<keyword evidence="10" id="KW-0378">Hydrolase</keyword>
<evidence type="ECO:0000256" key="15">
    <source>
        <dbReference type="SAM" id="Phobius"/>
    </source>
</evidence>
<dbReference type="InterPro" id="IPR016071">
    <property type="entry name" value="Staphylococal_nuclease_OB-fold"/>
</dbReference>
<evidence type="ECO:0000256" key="4">
    <source>
        <dbReference type="ARBA" id="ARBA00013404"/>
    </source>
</evidence>
<dbReference type="GeneID" id="43585379"/>
<sequence>MDSHRPHTCDRCHHDRSARSRNVSMATHPYGSPLESFTSLFSSSRPNLTTSTASLASSSSSTSSSSVLDWIPQDPIAVGILSALGGTVLTLGSIAGYRRYWRRIRNANSVTSGMLDRKTWIRGVVTSVGDGDNLRLFHTPGPFYRWPLKIRSIPSTPKELKDETLNIRIAGVDAPENAHFGQPAQPHAKESLEWLRATILGKRMRCQLLAKDQYQRIVAVPYISRTLWFDKPLPLLMLQKGMAVVYEAGGAEYGPWGIEKMKAIEAEARAAKRGLWSLKKFEHPGAFKARMKRPDEVRVPIKNQSSGSGLWRMIKRLIGSRQ</sequence>
<evidence type="ECO:0000256" key="12">
    <source>
        <dbReference type="ARBA" id="ARBA00022989"/>
    </source>
</evidence>
<evidence type="ECO:0000256" key="6">
    <source>
        <dbReference type="ARBA" id="ARBA00022692"/>
    </source>
</evidence>
<evidence type="ECO:0000256" key="8">
    <source>
        <dbReference type="ARBA" id="ARBA00022723"/>
    </source>
</evidence>
<evidence type="ECO:0000256" key="2">
    <source>
        <dbReference type="ARBA" id="ARBA00004173"/>
    </source>
</evidence>
<dbReference type="Proteomes" id="UP000322225">
    <property type="component" value="Chromosome 5"/>
</dbReference>
<keyword evidence="13" id="KW-0496">Mitochondrion</keyword>
<reference evidence="17" key="1">
    <citation type="submission" date="2017-08" db="EMBL/GenBank/DDBJ databases">
        <authorList>
            <person name="Cuomo C."/>
            <person name="Billmyre B."/>
            <person name="Heitman J."/>
        </authorList>
    </citation>
    <scope>NUCLEOTIDE SEQUENCE</scope>
    <source>
        <strain evidence="17">CBS 12478</strain>
    </source>
</reference>
<evidence type="ECO:0000256" key="7">
    <source>
        <dbReference type="ARBA" id="ARBA00022722"/>
    </source>
</evidence>
<evidence type="ECO:0000256" key="5">
    <source>
        <dbReference type="ARBA" id="ARBA00014651"/>
    </source>
</evidence>
<keyword evidence="7" id="KW-0540">Nuclease</keyword>
<evidence type="ECO:0000256" key="13">
    <source>
        <dbReference type="ARBA" id="ARBA00023128"/>
    </source>
</evidence>
<comment type="similarity">
    <text evidence="3">Belongs to the LCL3 family.</text>
</comment>
<dbReference type="GO" id="GO:0005739">
    <property type="term" value="C:mitochondrion"/>
    <property type="evidence" value="ECO:0007669"/>
    <property type="project" value="UniProtKB-SubCell"/>
</dbReference>
<dbReference type="Gene3D" id="2.40.50.90">
    <property type="match status" value="1"/>
</dbReference>
<dbReference type="GO" id="GO:0016787">
    <property type="term" value="F:hydrolase activity"/>
    <property type="evidence" value="ECO:0007669"/>
    <property type="project" value="UniProtKB-KW"/>
</dbReference>
<evidence type="ECO:0000259" key="16">
    <source>
        <dbReference type="PROSITE" id="PS50830"/>
    </source>
</evidence>
<evidence type="ECO:0000256" key="9">
    <source>
        <dbReference type="ARBA" id="ARBA00022759"/>
    </source>
</evidence>
<evidence type="ECO:0000313" key="17">
    <source>
        <dbReference type="EMBL" id="WWD18436.1"/>
    </source>
</evidence>
<dbReference type="GO" id="GO:0016020">
    <property type="term" value="C:membrane"/>
    <property type="evidence" value="ECO:0007669"/>
    <property type="project" value="UniProtKB-SubCell"/>
</dbReference>
<dbReference type="KEGG" id="ksn:43585379"/>
<gene>
    <name evidence="17" type="ORF">CI109_102888</name>
</gene>
<protein>
    <recommendedName>
        <fullName evidence="4">Probable endonuclease LCL3</fullName>
    </recommendedName>
    <alternativeName>
        <fullName evidence="5">Probable endonuclease lcl3</fullName>
    </alternativeName>
</protein>
<evidence type="ECO:0000256" key="11">
    <source>
        <dbReference type="ARBA" id="ARBA00022837"/>
    </source>
</evidence>
<evidence type="ECO:0000256" key="3">
    <source>
        <dbReference type="ARBA" id="ARBA00005435"/>
    </source>
</evidence>
<dbReference type="SMART" id="SM00318">
    <property type="entry name" value="SNc"/>
    <property type="match status" value="1"/>
</dbReference>
<dbReference type="PANTHER" id="PTHR12302">
    <property type="entry name" value="EBNA2 BINDING PROTEIN P100"/>
    <property type="match status" value="1"/>
</dbReference>
<dbReference type="AlphaFoldDB" id="A0AAJ8LH64"/>
<dbReference type="Pfam" id="PF00565">
    <property type="entry name" value="SNase"/>
    <property type="match status" value="1"/>
</dbReference>
<dbReference type="PROSITE" id="PS50830">
    <property type="entry name" value="TNASE_3"/>
    <property type="match status" value="1"/>
</dbReference>
<keyword evidence="11" id="KW-0106">Calcium</keyword>
<feature type="domain" description="TNase-like" evidence="16">
    <location>
        <begin position="119"/>
        <end position="278"/>
    </location>
</feature>
<reference evidence="17" key="2">
    <citation type="submission" date="2024-01" db="EMBL/GenBank/DDBJ databases">
        <title>Comparative genomics of Cryptococcus and Kwoniella reveals pathogenesis evolution and contrasting modes of karyotype evolution via chromosome fusion or intercentromeric recombination.</title>
        <authorList>
            <person name="Coelho M.A."/>
            <person name="David-Palma M."/>
            <person name="Shea T."/>
            <person name="Bowers K."/>
            <person name="McGinley-Smith S."/>
            <person name="Mohammad A.W."/>
            <person name="Gnirke A."/>
            <person name="Yurkov A.M."/>
            <person name="Nowrousian M."/>
            <person name="Sun S."/>
            <person name="Cuomo C.A."/>
            <person name="Heitman J."/>
        </authorList>
    </citation>
    <scope>NUCLEOTIDE SEQUENCE</scope>
    <source>
        <strain evidence="17">CBS 12478</strain>
    </source>
</reference>
<dbReference type="GO" id="GO:0046872">
    <property type="term" value="F:metal ion binding"/>
    <property type="evidence" value="ECO:0007669"/>
    <property type="project" value="UniProtKB-KW"/>
</dbReference>
<proteinExistence type="inferred from homology"/>
<evidence type="ECO:0000256" key="10">
    <source>
        <dbReference type="ARBA" id="ARBA00022801"/>
    </source>
</evidence>
<comment type="subcellular location">
    <subcellularLocation>
        <location evidence="1">Membrane</location>
        <topology evidence="1">Single-pass membrane protein</topology>
    </subcellularLocation>
    <subcellularLocation>
        <location evidence="2">Mitochondrion</location>
    </subcellularLocation>
</comment>